<dbReference type="Gene3D" id="2.30.30.90">
    <property type="match status" value="1"/>
</dbReference>
<dbReference type="AlphaFoldDB" id="A0A2T4JDF3"/>
<sequence>MTAALATLAPGATARVTGYAPGGAAYRQKLLSMGLTPGVTLRVLRVAPLGDPVVIELRGYQLSLRKAEAAALIVEGTPA</sequence>
<dbReference type="PANTHER" id="PTHR42954">
    <property type="entry name" value="FE(2+) TRANSPORT PROTEIN A"/>
    <property type="match status" value="1"/>
</dbReference>
<keyword evidence="4" id="KW-1185">Reference proteome</keyword>
<keyword evidence="1" id="KW-0408">Iron</keyword>
<dbReference type="SMART" id="SM00899">
    <property type="entry name" value="FeoA"/>
    <property type="match status" value="1"/>
</dbReference>
<dbReference type="InterPro" id="IPR007167">
    <property type="entry name" value="Fe-transptr_FeoA-like"/>
</dbReference>
<dbReference type="Pfam" id="PF04023">
    <property type="entry name" value="FeoA"/>
    <property type="match status" value="1"/>
</dbReference>
<name>A0A2T4JDF3_FUSBL</name>
<protein>
    <submittedName>
        <fullName evidence="3">Ferrous iron transport protein A</fullName>
    </submittedName>
</protein>
<dbReference type="PANTHER" id="PTHR42954:SF2">
    <property type="entry name" value="FE(2+) TRANSPORT PROTEIN A"/>
    <property type="match status" value="1"/>
</dbReference>
<evidence type="ECO:0000259" key="2">
    <source>
        <dbReference type="SMART" id="SM00899"/>
    </source>
</evidence>
<organism evidence="3 4">
    <name type="scientific">Fuscovulum blasticum DSM 2131</name>
    <dbReference type="NCBI Taxonomy" id="1188250"/>
    <lineage>
        <taxon>Bacteria</taxon>
        <taxon>Pseudomonadati</taxon>
        <taxon>Pseudomonadota</taxon>
        <taxon>Alphaproteobacteria</taxon>
        <taxon>Rhodobacterales</taxon>
        <taxon>Paracoccaceae</taxon>
        <taxon>Pseudogemmobacter</taxon>
    </lineage>
</organism>
<dbReference type="InterPro" id="IPR052713">
    <property type="entry name" value="FeoA"/>
</dbReference>
<dbReference type="InterPro" id="IPR038157">
    <property type="entry name" value="FeoA_core_dom"/>
</dbReference>
<dbReference type="GO" id="GO:0046914">
    <property type="term" value="F:transition metal ion binding"/>
    <property type="evidence" value="ECO:0007669"/>
    <property type="project" value="InterPro"/>
</dbReference>
<comment type="caution">
    <text evidence="3">The sequence shown here is derived from an EMBL/GenBank/DDBJ whole genome shotgun (WGS) entry which is preliminary data.</text>
</comment>
<feature type="domain" description="Ferrous iron transporter FeoA-like" evidence="2">
    <location>
        <begin position="3"/>
        <end position="76"/>
    </location>
</feature>
<gene>
    <name evidence="3" type="ORF">C5F44_02140</name>
</gene>
<dbReference type="RefSeq" id="WP_107671871.1">
    <property type="nucleotide sequence ID" value="NZ_PZKE01000002.1"/>
</dbReference>
<dbReference type="EMBL" id="PZKE01000002">
    <property type="protein sequence ID" value="PTE15863.1"/>
    <property type="molecule type" value="Genomic_DNA"/>
</dbReference>
<dbReference type="SUPFAM" id="SSF50037">
    <property type="entry name" value="C-terminal domain of transcriptional repressors"/>
    <property type="match status" value="1"/>
</dbReference>
<proteinExistence type="predicted"/>
<reference evidence="3 4" key="1">
    <citation type="submission" date="2018-03" db="EMBL/GenBank/DDBJ databases">
        <title>Rhodobacter blasticus.</title>
        <authorList>
            <person name="Meyer T.E."/>
            <person name="Miller S."/>
            <person name="Lodha T."/>
            <person name="Gandham S."/>
            <person name="Chintalapati S."/>
            <person name="Chintalapati V.R."/>
        </authorList>
    </citation>
    <scope>NUCLEOTIDE SEQUENCE [LARGE SCALE GENOMIC DNA]</scope>
    <source>
        <strain evidence="3 4">DSM 2131</strain>
    </source>
</reference>
<evidence type="ECO:0000313" key="4">
    <source>
        <dbReference type="Proteomes" id="UP000241362"/>
    </source>
</evidence>
<evidence type="ECO:0000256" key="1">
    <source>
        <dbReference type="ARBA" id="ARBA00023004"/>
    </source>
</evidence>
<accession>A0A2T4JDF3</accession>
<dbReference type="InterPro" id="IPR008988">
    <property type="entry name" value="Transcriptional_repressor_C"/>
</dbReference>
<dbReference type="Proteomes" id="UP000241362">
    <property type="component" value="Unassembled WGS sequence"/>
</dbReference>
<evidence type="ECO:0000313" key="3">
    <source>
        <dbReference type="EMBL" id="PTE15863.1"/>
    </source>
</evidence>